<dbReference type="EMBL" id="JBHSQH010000001">
    <property type="protein sequence ID" value="MFC5970855.1"/>
    <property type="molecule type" value="Genomic_DNA"/>
</dbReference>
<dbReference type="Pfam" id="PF24458">
    <property type="entry name" value="DUF7573"/>
    <property type="match status" value="1"/>
</dbReference>
<name>A0ABD5RKL9_9EURY</name>
<evidence type="ECO:0000313" key="4">
    <source>
        <dbReference type="Proteomes" id="UP001596099"/>
    </source>
</evidence>
<evidence type="ECO:0000313" key="3">
    <source>
        <dbReference type="EMBL" id="MFC5970855.1"/>
    </source>
</evidence>
<reference evidence="3 4" key="1">
    <citation type="journal article" date="2019" name="Int. J. Syst. Evol. Microbiol.">
        <title>The Global Catalogue of Microorganisms (GCM) 10K type strain sequencing project: providing services to taxonomists for standard genome sequencing and annotation.</title>
        <authorList>
            <consortium name="The Broad Institute Genomics Platform"/>
            <consortium name="The Broad Institute Genome Sequencing Center for Infectious Disease"/>
            <person name="Wu L."/>
            <person name="Ma J."/>
        </authorList>
    </citation>
    <scope>NUCLEOTIDE SEQUENCE [LARGE SCALE GENOMIC DNA]</scope>
    <source>
        <strain evidence="3 4">CGMCC 1.12543</strain>
    </source>
</reference>
<protein>
    <recommendedName>
        <fullName evidence="2">DUF7573 domain-containing protein</fullName>
    </recommendedName>
</protein>
<dbReference type="InterPro" id="IPR055995">
    <property type="entry name" value="DUF7573"/>
</dbReference>
<gene>
    <name evidence="3" type="ORF">ACFPYI_05865</name>
</gene>
<feature type="compositionally biased region" description="Polar residues" evidence="1">
    <location>
        <begin position="35"/>
        <end position="54"/>
    </location>
</feature>
<dbReference type="Proteomes" id="UP001596099">
    <property type="component" value="Unassembled WGS sequence"/>
</dbReference>
<feature type="compositionally biased region" description="Low complexity" evidence="1">
    <location>
        <begin position="10"/>
        <end position="19"/>
    </location>
</feature>
<keyword evidence="4" id="KW-1185">Reference proteome</keyword>
<sequence>MDRSLDEFVGGSAESAESGGETDDVDDTPEHATETGENGTDSKPSLTVNPAESTMDWTPGGAACGACESTVERRWRDDGRLVCIDCKNW</sequence>
<comment type="caution">
    <text evidence="3">The sequence shown here is derived from an EMBL/GenBank/DDBJ whole genome shotgun (WGS) entry which is preliminary data.</text>
</comment>
<proteinExistence type="predicted"/>
<feature type="region of interest" description="Disordered" evidence="1">
    <location>
        <begin position="1"/>
        <end position="54"/>
    </location>
</feature>
<dbReference type="AlphaFoldDB" id="A0ABD5RKL9"/>
<dbReference type="RefSeq" id="WP_247413773.1">
    <property type="nucleotide sequence ID" value="NZ_JALLGW010000001.1"/>
</dbReference>
<evidence type="ECO:0000259" key="2">
    <source>
        <dbReference type="Pfam" id="PF24458"/>
    </source>
</evidence>
<organism evidence="3 4">
    <name type="scientific">Halomarina salina</name>
    <dbReference type="NCBI Taxonomy" id="1872699"/>
    <lineage>
        <taxon>Archaea</taxon>
        <taxon>Methanobacteriati</taxon>
        <taxon>Methanobacteriota</taxon>
        <taxon>Stenosarchaea group</taxon>
        <taxon>Halobacteria</taxon>
        <taxon>Halobacteriales</taxon>
        <taxon>Natronomonadaceae</taxon>
        <taxon>Halomarina</taxon>
    </lineage>
</organism>
<accession>A0ABD5RKL9</accession>
<feature type="domain" description="DUF7573" evidence="2">
    <location>
        <begin position="51"/>
        <end position="89"/>
    </location>
</feature>
<evidence type="ECO:0000256" key="1">
    <source>
        <dbReference type="SAM" id="MobiDB-lite"/>
    </source>
</evidence>